<proteinExistence type="predicted"/>
<evidence type="ECO:0000313" key="2">
    <source>
        <dbReference type="Proteomes" id="UP000002872"/>
    </source>
</evidence>
<gene>
    <name evidence="1" type="ORF">NEQG_02681</name>
</gene>
<dbReference type="VEuPathDB" id="MicrosporidiaDB:NEQG_02681"/>
<sequence length="46" mass="5308">MKVVISPVFLYSVYTLPVCHVCPFVFHSHTIRVIFVISDLCSHIYP</sequence>
<reference evidence="1" key="1">
    <citation type="submission" date="2011-01" db="EMBL/GenBank/DDBJ databases">
        <title>The Genome Sequence of Nematocida parisii strain ERTm3.</title>
        <authorList>
            <consortium name="The Broad Institute Genome Sequencing Platform"/>
            <consortium name="The Broad Institute Genome Sequencing Center for Infectious Disease"/>
            <person name="Cuomo C."/>
            <person name="Troemel E."/>
            <person name="Young S.K."/>
            <person name="Zeng Q."/>
            <person name="Gargeya S."/>
            <person name="Fitzgerald M."/>
            <person name="Haas B."/>
            <person name="Abouelleil A."/>
            <person name="Alvarado L."/>
            <person name="Arachchi H.M."/>
            <person name="Berlin A."/>
            <person name="Chapman S.B."/>
            <person name="Gearin G."/>
            <person name="Goldberg J."/>
            <person name="Griggs A."/>
            <person name="Gujja S."/>
            <person name="Hansen M."/>
            <person name="Heiman D."/>
            <person name="Howarth C."/>
            <person name="Larimer J."/>
            <person name="Lui A."/>
            <person name="MacDonald P.J.P."/>
            <person name="McCowen C."/>
            <person name="Montmayeur A."/>
            <person name="Murphy C."/>
            <person name="Neiman D."/>
            <person name="Pearson M."/>
            <person name="Priest M."/>
            <person name="Roberts A."/>
            <person name="Saif S."/>
            <person name="Shea T."/>
            <person name="Sisk P."/>
            <person name="Stolte C."/>
            <person name="Sykes S."/>
            <person name="Wortman J."/>
            <person name="Nusbaum C."/>
            <person name="Birren B."/>
        </authorList>
    </citation>
    <scope>NUCLEOTIDE SEQUENCE</scope>
    <source>
        <strain evidence="1">ERTm3</strain>
    </source>
</reference>
<accession>I3ED30</accession>
<dbReference type="AlphaFoldDB" id="I3ED30"/>
<protein>
    <submittedName>
        <fullName evidence="1">Uncharacterized protein</fullName>
    </submittedName>
</protein>
<keyword evidence="2" id="KW-1185">Reference proteome</keyword>
<dbReference type="EMBL" id="GL870889">
    <property type="protein sequence ID" value="EIJ87127.1"/>
    <property type="molecule type" value="Genomic_DNA"/>
</dbReference>
<name>I3ED30_NEMP3</name>
<dbReference type="InParanoid" id="I3ED30"/>
<evidence type="ECO:0000313" key="1">
    <source>
        <dbReference type="EMBL" id="EIJ87127.1"/>
    </source>
</evidence>
<organism evidence="1 2">
    <name type="scientific">Nematocida parisii (strain ERTm3)</name>
    <name type="common">Nematode killer fungus</name>
    <dbReference type="NCBI Taxonomy" id="935791"/>
    <lineage>
        <taxon>Eukaryota</taxon>
        <taxon>Fungi</taxon>
        <taxon>Fungi incertae sedis</taxon>
        <taxon>Microsporidia</taxon>
        <taxon>Nematocida</taxon>
    </lineage>
</organism>
<feature type="non-terminal residue" evidence="1">
    <location>
        <position position="46"/>
    </location>
</feature>
<dbReference type="HOGENOM" id="CLU_207416_0_0_1"/>
<dbReference type="Proteomes" id="UP000002872">
    <property type="component" value="Unassembled WGS sequence"/>
</dbReference>